<dbReference type="Proteomes" id="UP000295662">
    <property type="component" value="Unassembled WGS sequence"/>
</dbReference>
<protein>
    <submittedName>
        <fullName evidence="1">Uncharacterized protein</fullName>
    </submittedName>
</protein>
<reference evidence="1 2" key="1">
    <citation type="submission" date="2019-03" db="EMBL/GenBank/DDBJ databases">
        <title>Genomic Encyclopedia of Archaeal and Bacterial Type Strains, Phase II (KMG-II): from individual species to whole genera.</title>
        <authorList>
            <person name="Goeker M."/>
        </authorList>
    </citation>
    <scope>NUCLEOTIDE SEQUENCE [LARGE SCALE GENOMIC DNA]</scope>
    <source>
        <strain evidence="1 2">ATCC 25309</strain>
    </source>
</reference>
<dbReference type="EMBL" id="SOCA01000005">
    <property type="protein sequence ID" value="TDU69392.1"/>
    <property type="molecule type" value="Genomic_DNA"/>
</dbReference>
<evidence type="ECO:0000313" key="1">
    <source>
        <dbReference type="EMBL" id="TDU69392.1"/>
    </source>
</evidence>
<accession>A0A4R7RUH4</accession>
<name>A0A4R7RUH4_9BACT</name>
<evidence type="ECO:0000313" key="2">
    <source>
        <dbReference type="Proteomes" id="UP000295662"/>
    </source>
</evidence>
<proteinExistence type="predicted"/>
<gene>
    <name evidence="1" type="ORF">EI77_03045</name>
</gene>
<organism evidence="1 2">
    <name type="scientific">Prosthecobacter fusiformis</name>
    <dbReference type="NCBI Taxonomy" id="48464"/>
    <lineage>
        <taxon>Bacteria</taxon>
        <taxon>Pseudomonadati</taxon>
        <taxon>Verrucomicrobiota</taxon>
        <taxon>Verrucomicrobiia</taxon>
        <taxon>Verrucomicrobiales</taxon>
        <taxon>Verrucomicrobiaceae</taxon>
        <taxon>Prosthecobacter</taxon>
    </lineage>
</organism>
<sequence>MGTPVMIQGELKLTPRSKDRCGRNRRTLRAGPPFRLRMTKDGGELDEDEDGRNQINDMLYNIIS</sequence>
<keyword evidence="2" id="KW-1185">Reference proteome</keyword>
<comment type="caution">
    <text evidence="1">The sequence shown here is derived from an EMBL/GenBank/DDBJ whole genome shotgun (WGS) entry which is preliminary data.</text>
</comment>
<dbReference type="AlphaFoldDB" id="A0A4R7RUH4"/>